<reference evidence="3" key="1">
    <citation type="submission" date="2021-02" db="EMBL/GenBank/DDBJ databases">
        <title>Genome-Resolved Metagenomics of a Microbial Community Performing Photosynthetic Biological Nutrient Removal.</title>
        <authorList>
            <person name="Mcdaniel E.A."/>
        </authorList>
    </citation>
    <scope>NUCLEOTIDE SEQUENCE</scope>
    <source>
        <strain evidence="3">UWPOB_OBS1</strain>
    </source>
</reference>
<dbReference type="Pfam" id="PF13203">
    <property type="entry name" value="DUF2201_N"/>
    <property type="match status" value="1"/>
</dbReference>
<dbReference type="EMBL" id="JAFLCK010000009">
    <property type="protein sequence ID" value="MBN8660292.1"/>
    <property type="molecule type" value="Genomic_DNA"/>
</dbReference>
<comment type="caution">
    <text evidence="3">The sequence shown here is derived from an EMBL/GenBank/DDBJ whole genome shotgun (WGS) entry which is preliminary data.</text>
</comment>
<gene>
    <name evidence="3" type="ORF">J0M35_08030</name>
</gene>
<feature type="domain" description="VWA-like" evidence="1">
    <location>
        <begin position="482"/>
        <end position="560"/>
    </location>
</feature>
<dbReference type="Proteomes" id="UP000664277">
    <property type="component" value="Unassembled WGS sequence"/>
</dbReference>
<feature type="domain" description="Putative metallopeptidase" evidence="2">
    <location>
        <begin position="219"/>
        <end position="459"/>
    </location>
</feature>
<evidence type="ECO:0008006" key="5">
    <source>
        <dbReference type="Google" id="ProtNLM"/>
    </source>
</evidence>
<sequence length="607" mass="67099">MAPKAKPKNLPNPAEAALLEGWQRLKKHPLFAPLAASVYLCNSKGNNNICPPNGYVVATAGGTLYCHPTRRAETQTWTYVLAHALLHLGFGHLKAVSHEREWNAACCAFVTRFLKDLKLGQPPEYACGQFELPATNEEALYRIFCEQGIAADLSGLGTAGGNHCDFQGIASAPLGYCGQYSSKTYEELLGEGLMDAVTSAVNVAGGLEPYLGASEKLHTAAQQARSWFISSYPLLGAMAAAFNIIEDAAICQRLNISVAAVDSEAKEIYFNPQAKLNEAQARFVIAHELLHVGLQHESRLQGRDPYLWNVACDYVINGWLVEMGIGEFPALGGLHDSSLKGQSAESVYLLICKNLRQYRKLATLRGIDSCDMIRRDCGDYSYSSRGTELDEFYRRCLAQGLSYHRQMARGLLPAGLIEEIEGLSQPPIPWDVELAQWFDLFFAPLQKRRTFARPSRRQASCPDIPRPRHVPEETLLDGRTFAVLLDTSGSMDRKVLAKALGAIASYSISRDVPRVRLIFCDATTYDEGYVAAESIAQRLRVRGRGGTILQPGIDLIERLEDFPKKGPILIITDGFCDNLIVKREHAYLLPQGRYLPFKARGPVFRIS</sequence>
<evidence type="ECO:0000259" key="2">
    <source>
        <dbReference type="Pfam" id="PF13203"/>
    </source>
</evidence>
<name>A0A8J7P9Z0_9BACT</name>
<dbReference type="InterPro" id="IPR025154">
    <property type="entry name" value="Put_metallopeptidase_dom"/>
</dbReference>
<dbReference type="InterPro" id="IPR018698">
    <property type="entry name" value="VWA-like_dom"/>
</dbReference>
<dbReference type="AlphaFoldDB" id="A0A8J7P9Z0"/>
<evidence type="ECO:0000313" key="3">
    <source>
        <dbReference type="EMBL" id="MBN8660292.1"/>
    </source>
</evidence>
<proteinExistence type="predicted"/>
<accession>A0A8J7P9Z0</accession>
<organism evidence="3 4">
    <name type="scientific">Candidatus Obscuribacter phosphatis</name>
    <dbReference type="NCBI Taxonomy" id="1906157"/>
    <lineage>
        <taxon>Bacteria</taxon>
        <taxon>Bacillati</taxon>
        <taxon>Candidatus Melainabacteria</taxon>
        <taxon>Candidatus Obscuribacterales</taxon>
        <taxon>Candidatus Obscuribacteraceae</taxon>
        <taxon>Candidatus Obscuribacter</taxon>
    </lineage>
</organism>
<protein>
    <recommendedName>
        <fullName evidence="5">Metallopeptidase domain-containing protein</fullName>
    </recommendedName>
</protein>
<dbReference type="PANTHER" id="PTHR38730:SF1">
    <property type="entry name" value="SLL7028 PROTEIN"/>
    <property type="match status" value="1"/>
</dbReference>
<dbReference type="Pfam" id="PF09967">
    <property type="entry name" value="DUF2201"/>
    <property type="match status" value="1"/>
</dbReference>
<evidence type="ECO:0000259" key="1">
    <source>
        <dbReference type="Pfam" id="PF09967"/>
    </source>
</evidence>
<dbReference type="PANTHER" id="PTHR38730">
    <property type="entry name" value="SLL7028 PROTEIN"/>
    <property type="match status" value="1"/>
</dbReference>
<evidence type="ECO:0000313" key="4">
    <source>
        <dbReference type="Proteomes" id="UP000664277"/>
    </source>
</evidence>